<keyword evidence="3" id="KW-1185">Reference proteome</keyword>
<dbReference type="Proteomes" id="UP000275394">
    <property type="component" value="Unassembled WGS sequence"/>
</dbReference>
<evidence type="ECO:0000313" key="2">
    <source>
        <dbReference type="EMBL" id="ROS04726.1"/>
    </source>
</evidence>
<dbReference type="AlphaFoldDB" id="A0A3N2DXY5"/>
<feature type="transmembrane region" description="Helical" evidence="1">
    <location>
        <begin position="31"/>
        <end position="64"/>
    </location>
</feature>
<dbReference type="InterPro" id="IPR009883">
    <property type="entry name" value="YgfX"/>
</dbReference>
<dbReference type="RefSeq" id="WP_342770036.1">
    <property type="nucleotide sequence ID" value="NZ_RKHR01000003.1"/>
</dbReference>
<name>A0A3N2DXY5_9GAMM</name>
<dbReference type="EMBL" id="RKHR01000003">
    <property type="protein sequence ID" value="ROS04726.1"/>
    <property type="molecule type" value="Genomic_DNA"/>
</dbReference>
<evidence type="ECO:0000256" key="1">
    <source>
        <dbReference type="SAM" id="Phobius"/>
    </source>
</evidence>
<comment type="caution">
    <text evidence="2">The sequence shown here is derived from an EMBL/GenBank/DDBJ whole genome shotgun (WGS) entry which is preliminary data.</text>
</comment>
<proteinExistence type="predicted"/>
<keyword evidence="1" id="KW-0472">Membrane</keyword>
<organism evidence="2 3">
    <name type="scientific">Sinobacterium caligoides</name>
    <dbReference type="NCBI Taxonomy" id="933926"/>
    <lineage>
        <taxon>Bacteria</taxon>
        <taxon>Pseudomonadati</taxon>
        <taxon>Pseudomonadota</taxon>
        <taxon>Gammaproteobacteria</taxon>
        <taxon>Cellvibrionales</taxon>
        <taxon>Spongiibacteraceae</taxon>
        <taxon>Sinobacterium</taxon>
    </lineage>
</organism>
<protein>
    <submittedName>
        <fullName evidence="2">Uncharacterized protein</fullName>
    </submittedName>
</protein>
<keyword evidence="1" id="KW-0812">Transmembrane</keyword>
<keyword evidence="1" id="KW-1133">Transmembrane helix</keyword>
<accession>A0A3N2DXY5</accession>
<reference evidence="2 3" key="1">
    <citation type="submission" date="2018-11" db="EMBL/GenBank/DDBJ databases">
        <title>Genomic Encyclopedia of Type Strains, Phase IV (KMG-IV): sequencing the most valuable type-strain genomes for metagenomic binning, comparative biology and taxonomic classification.</title>
        <authorList>
            <person name="Goeker M."/>
        </authorList>
    </citation>
    <scope>NUCLEOTIDE SEQUENCE [LARGE SCALE GENOMIC DNA]</scope>
    <source>
        <strain evidence="2 3">DSM 100316</strain>
    </source>
</reference>
<sequence>MPRSSNSSSNITEASLSQGCYSLIASRSLRAAYLAALLAALLTTVAAGLPLSILLPVLLVVLALGLRELQGFSVAGGRYPCQITYSQQRWSFDYLPSQEQKKHSKALFSVPVECAEEHFICRWFVLLKYRRIEGGELPSCWAWLMPRAYCWRYLLVVADSMPAQSFHRFRLAVRFYSS</sequence>
<dbReference type="Pfam" id="PF07254">
    <property type="entry name" value="Cpta_toxin"/>
    <property type="match status" value="1"/>
</dbReference>
<gene>
    <name evidence="2" type="ORF">EDC56_0239</name>
</gene>
<evidence type="ECO:0000313" key="3">
    <source>
        <dbReference type="Proteomes" id="UP000275394"/>
    </source>
</evidence>